<dbReference type="GO" id="GO:0046933">
    <property type="term" value="F:proton-transporting ATP synthase activity, rotational mechanism"/>
    <property type="evidence" value="ECO:0007669"/>
    <property type="project" value="InterPro"/>
</dbReference>
<evidence type="ECO:0000256" key="1">
    <source>
        <dbReference type="ARBA" id="ARBA00009502"/>
    </source>
</evidence>
<dbReference type="GO" id="GO:0045259">
    <property type="term" value="C:proton-transporting ATP synthase complex"/>
    <property type="evidence" value="ECO:0007669"/>
    <property type="project" value="InterPro"/>
</dbReference>
<evidence type="ECO:0000313" key="2">
    <source>
        <dbReference type="WBParaSite" id="MCU_006528-RA"/>
    </source>
</evidence>
<dbReference type="SUPFAM" id="SSF48690">
    <property type="entry name" value="Epsilon subunit of mitochondrial F1F0-ATP synthase"/>
    <property type="match status" value="1"/>
</dbReference>
<reference evidence="2" key="1">
    <citation type="submission" date="2019-11" db="UniProtKB">
        <authorList>
            <consortium name="WormBaseParasite"/>
        </authorList>
    </citation>
    <scope>IDENTIFICATION</scope>
</reference>
<dbReference type="AlphaFoldDB" id="A0A5K3FBL2"/>
<accession>A0A5K3FBL2</accession>
<name>A0A5K3FBL2_MESCO</name>
<protein>
    <submittedName>
        <fullName evidence="2">ATP synthase subunit epsilon, mitochondrial</fullName>
    </submittedName>
</protein>
<dbReference type="CDD" id="cd12153">
    <property type="entry name" value="F1-ATPase_epsilon"/>
    <property type="match status" value="1"/>
</dbReference>
<sequence>MFYWRTAGLNYLRYSSICAKALRSALKPEVKHSINVADSQVIKTQWKEGKPIKKTQ</sequence>
<dbReference type="Pfam" id="PF04627">
    <property type="entry name" value="ATP-synt_Eps"/>
    <property type="match status" value="1"/>
</dbReference>
<proteinExistence type="inferred from homology"/>
<dbReference type="GO" id="GO:0042776">
    <property type="term" value="P:proton motive force-driven mitochondrial ATP synthesis"/>
    <property type="evidence" value="ECO:0007669"/>
    <property type="project" value="TreeGrafter"/>
</dbReference>
<dbReference type="GO" id="GO:0005743">
    <property type="term" value="C:mitochondrial inner membrane"/>
    <property type="evidence" value="ECO:0007669"/>
    <property type="project" value="InterPro"/>
</dbReference>
<organism evidence="2">
    <name type="scientific">Mesocestoides corti</name>
    <name type="common">Flatworm</name>
    <dbReference type="NCBI Taxonomy" id="53468"/>
    <lineage>
        <taxon>Eukaryota</taxon>
        <taxon>Metazoa</taxon>
        <taxon>Spiralia</taxon>
        <taxon>Lophotrochozoa</taxon>
        <taxon>Platyhelminthes</taxon>
        <taxon>Cestoda</taxon>
        <taxon>Eucestoda</taxon>
        <taxon>Cyclophyllidea</taxon>
        <taxon>Mesocestoididae</taxon>
        <taxon>Mesocestoides</taxon>
    </lineage>
</organism>
<dbReference type="WBParaSite" id="MCU_006528-RA">
    <property type="protein sequence ID" value="MCU_006528-RA"/>
    <property type="gene ID" value="MCU_006528"/>
</dbReference>
<dbReference type="PANTHER" id="PTHR12448:SF0">
    <property type="entry name" value="ATP SYNTHASE SUBUNIT EPSILON, MITOCHONDRIAL"/>
    <property type="match status" value="1"/>
</dbReference>
<dbReference type="InterPro" id="IPR036742">
    <property type="entry name" value="ATP_synth_F1_esu_sf_mt"/>
</dbReference>
<comment type="similarity">
    <text evidence="1">Belongs to the eukaryotic ATPase epsilon family.</text>
</comment>
<dbReference type="InterPro" id="IPR006721">
    <property type="entry name" value="ATP_synth_F1_esu_mt"/>
</dbReference>
<dbReference type="PANTHER" id="PTHR12448">
    <property type="entry name" value="ATP SYNTHASE EPSILON CHAIN, MITOCHONDRIAL"/>
    <property type="match status" value="1"/>
</dbReference>
<dbReference type="Gene3D" id="1.10.1620.20">
    <property type="entry name" value="ATP synthase, F1 complex, epsilon subunit superfamily, mitochondrial"/>
    <property type="match status" value="1"/>
</dbReference>